<dbReference type="AlphaFoldDB" id="A0A9D1LPM4"/>
<accession>A0A9D1LPM4</accession>
<dbReference type="Proteomes" id="UP000824123">
    <property type="component" value="Unassembled WGS sequence"/>
</dbReference>
<gene>
    <name evidence="2" type="ORF">IAC59_00210</name>
</gene>
<name>A0A9D1LPM4_9FIRM</name>
<evidence type="ECO:0000313" key="2">
    <source>
        <dbReference type="EMBL" id="HIU45662.1"/>
    </source>
</evidence>
<reference evidence="2" key="2">
    <citation type="journal article" date="2021" name="PeerJ">
        <title>Extensive microbial diversity within the chicken gut microbiome revealed by metagenomics and culture.</title>
        <authorList>
            <person name="Gilroy R."/>
            <person name="Ravi A."/>
            <person name="Getino M."/>
            <person name="Pursley I."/>
            <person name="Horton D.L."/>
            <person name="Alikhan N.F."/>
            <person name="Baker D."/>
            <person name="Gharbi K."/>
            <person name="Hall N."/>
            <person name="Watson M."/>
            <person name="Adriaenssens E.M."/>
            <person name="Foster-Nyarko E."/>
            <person name="Jarju S."/>
            <person name="Secka A."/>
            <person name="Antonio M."/>
            <person name="Oren A."/>
            <person name="Chaudhuri R.R."/>
            <person name="La Ragione R."/>
            <person name="Hildebrand F."/>
            <person name="Pallen M.J."/>
        </authorList>
    </citation>
    <scope>NUCLEOTIDE SEQUENCE</scope>
    <source>
        <strain evidence="2">ChiSxjej2B14-8506</strain>
    </source>
</reference>
<feature type="compositionally biased region" description="Basic and acidic residues" evidence="1">
    <location>
        <begin position="256"/>
        <end position="266"/>
    </location>
</feature>
<protein>
    <submittedName>
        <fullName evidence="2">Uncharacterized protein</fullName>
    </submittedName>
</protein>
<organism evidence="2 3">
    <name type="scientific">Candidatus Fimadaptatus faecigallinarum</name>
    <dbReference type="NCBI Taxonomy" id="2840814"/>
    <lineage>
        <taxon>Bacteria</taxon>
        <taxon>Bacillati</taxon>
        <taxon>Bacillota</taxon>
        <taxon>Clostridia</taxon>
        <taxon>Eubacteriales</taxon>
        <taxon>Candidatus Fimadaptatus</taxon>
    </lineage>
</organism>
<feature type="region of interest" description="Disordered" evidence="1">
    <location>
        <begin position="256"/>
        <end position="279"/>
    </location>
</feature>
<reference evidence="2" key="1">
    <citation type="submission" date="2020-10" db="EMBL/GenBank/DDBJ databases">
        <authorList>
            <person name="Gilroy R."/>
        </authorList>
    </citation>
    <scope>NUCLEOTIDE SEQUENCE</scope>
    <source>
        <strain evidence="2">ChiSxjej2B14-8506</strain>
    </source>
</reference>
<sequence>MNYEETRQVTLMRVAEMGHILDACGLRLRDEYTFNDALEYAGMRTLEVMDGGYVAMLTLLAARSHTGRRVSDDVLFVNANMPLTGAALERLVRDVSALARHPVRIENLHIKYNVVYRPYKKRRIKSSNIYADVTFDLPDAPANWRIVSAVDEDIANIPNIKSAHAGDTVINSPSDEWQMQVSGVRLLSHIGECLMRSGSHLGLYFFETDAGCYVIAKSPGDIYEIKSRTGLAFFPVPEPDYDDELYERDEELARASEMDALTRPEEAPDDDTSDDKSRLNDDFDKLISEFYPNTAAEILSTAHNDTGLPEIASAAATPEPAEDEELSNDMDPELSERLGYESEAERTIVISYLERFGQSLGRALMLPRHRAELREREYMEVRDQLVQLAQRGLRMNSGYLLREVIKSEGIKPYKLKRMGWEGLMWFLCGVDRVGGEIKPYSDDILLYDYRDYRHRRLLIELTRNIQRMTRGELHFGSVSQRNDRSGKPAIFEFVQGGRQHKWRLRTDTGGAQLTDYFEHMAELMRDNGCSGNLWYFERRSKCYYMYLSHKNGLRLRRLTGLPLQAVLRD</sequence>
<dbReference type="EMBL" id="DVNK01000002">
    <property type="protein sequence ID" value="HIU45662.1"/>
    <property type="molecule type" value="Genomic_DNA"/>
</dbReference>
<proteinExistence type="predicted"/>
<evidence type="ECO:0000256" key="1">
    <source>
        <dbReference type="SAM" id="MobiDB-lite"/>
    </source>
</evidence>
<evidence type="ECO:0000313" key="3">
    <source>
        <dbReference type="Proteomes" id="UP000824123"/>
    </source>
</evidence>
<comment type="caution">
    <text evidence="2">The sequence shown here is derived from an EMBL/GenBank/DDBJ whole genome shotgun (WGS) entry which is preliminary data.</text>
</comment>